<dbReference type="PANTHER" id="PTHR12080:SF121">
    <property type="entry name" value="IG-LIKE DOMAIN-CONTAINING PROTEIN-RELATED"/>
    <property type="match status" value="1"/>
</dbReference>
<gene>
    <name evidence="8" type="ORF">E2I00_018353</name>
</gene>
<keyword evidence="2" id="KW-0732">Signal</keyword>
<feature type="compositionally biased region" description="Polar residues" evidence="5">
    <location>
        <begin position="15"/>
        <end position="25"/>
    </location>
</feature>
<evidence type="ECO:0000259" key="7">
    <source>
        <dbReference type="PROSITE" id="PS50835"/>
    </source>
</evidence>
<feature type="transmembrane region" description="Helical" evidence="6">
    <location>
        <begin position="239"/>
        <end position="261"/>
    </location>
</feature>
<dbReference type="PROSITE" id="PS50835">
    <property type="entry name" value="IG_LIKE"/>
    <property type="match status" value="1"/>
</dbReference>
<feature type="non-terminal residue" evidence="8">
    <location>
        <position position="1"/>
    </location>
</feature>
<comment type="subcellular location">
    <subcellularLocation>
        <location evidence="1">Membrane</location>
    </subcellularLocation>
</comment>
<name>A0A643BMU8_BALPH</name>
<evidence type="ECO:0000256" key="2">
    <source>
        <dbReference type="ARBA" id="ARBA00022729"/>
    </source>
</evidence>
<organism evidence="8 9">
    <name type="scientific">Balaenoptera physalus</name>
    <name type="common">Fin whale</name>
    <name type="synonym">Balaena physalus</name>
    <dbReference type="NCBI Taxonomy" id="9770"/>
    <lineage>
        <taxon>Eukaryota</taxon>
        <taxon>Metazoa</taxon>
        <taxon>Chordata</taxon>
        <taxon>Craniata</taxon>
        <taxon>Vertebrata</taxon>
        <taxon>Euteleostomi</taxon>
        <taxon>Mammalia</taxon>
        <taxon>Eutheria</taxon>
        <taxon>Laurasiatheria</taxon>
        <taxon>Artiodactyla</taxon>
        <taxon>Whippomorpha</taxon>
        <taxon>Cetacea</taxon>
        <taxon>Mysticeti</taxon>
        <taxon>Balaenopteridae</taxon>
        <taxon>Balaenoptera</taxon>
    </lineage>
</organism>
<dbReference type="Proteomes" id="UP000437017">
    <property type="component" value="Unassembled WGS sequence"/>
</dbReference>
<dbReference type="InterPro" id="IPR007110">
    <property type="entry name" value="Ig-like_dom"/>
</dbReference>
<dbReference type="Gene3D" id="2.60.40.10">
    <property type="entry name" value="Immunoglobulins"/>
    <property type="match status" value="2"/>
</dbReference>
<dbReference type="InterPro" id="IPR015631">
    <property type="entry name" value="CD2/SLAM_rcpt"/>
</dbReference>
<dbReference type="InterPro" id="IPR024303">
    <property type="entry name" value="NK_rcpt_2B4_Ig_dom"/>
</dbReference>
<dbReference type="EMBL" id="SGJD01007928">
    <property type="protein sequence ID" value="KAB0389286.1"/>
    <property type="molecule type" value="Genomic_DNA"/>
</dbReference>
<dbReference type="InterPro" id="IPR013783">
    <property type="entry name" value="Ig-like_fold"/>
</dbReference>
<evidence type="ECO:0000313" key="9">
    <source>
        <dbReference type="Proteomes" id="UP000437017"/>
    </source>
</evidence>
<dbReference type="PANTHER" id="PTHR12080">
    <property type="entry name" value="SIGNALING LYMPHOCYTIC ACTIVATION MOLECULE"/>
    <property type="match status" value="1"/>
</dbReference>
<evidence type="ECO:0000256" key="4">
    <source>
        <dbReference type="ARBA" id="ARBA00023180"/>
    </source>
</evidence>
<dbReference type="SUPFAM" id="SSF48726">
    <property type="entry name" value="Immunoglobulin"/>
    <property type="match status" value="2"/>
</dbReference>
<reference evidence="8 9" key="1">
    <citation type="journal article" date="2019" name="PLoS ONE">
        <title>Genomic analyses reveal an absence of contemporary introgressive admixture between fin whales and blue whales, despite known hybrids.</title>
        <authorList>
            <person name="Westbury M.V."/>
            <person name="Petersen B."/>
            <person name="Lorenzen E.D."/>
        </authorList>
    </citation>
    <scope>NUCLEOTIDE SEQUENCE [LARGE SCALE GENOMIC DNA]</scope>
    <source>
        <strain evidence="8">FinWhale-01</strain>
    </source>
</reference>
<evidence type="ECO:0000256" key="6">
    <source>
        <dbReference type="SAM" id="Phobius"/>
    </source>
</evidence>
<keyword evidence="4" id="KW-0325">Glycoprotein</keyword>
<feature type="domain" description="Ig-like" evidence="7">
    <location>
        <begin position="138"/>
        <end position="222"/>
    </location>
</feature>
<dbReference type="Pfam" id="PF11465">
    <property type="entry name" value="Receptor_2B4"/>
    <property type="match status" value="1"/>
</dbReference>
<evidence type="ECO:0000313" key="8">
    <source>
        <dbReference type="EMBL" id="KAB0389286.1"/>
    </source>
</evidence>
<keyword evidence="3 6" id="KW-0472">Membrane</keyword>
<evidence type="ECO:0000256" key="3">
    <source>
        <dbReference type="ARBA" id="ARBA00023136"/>
    </source>
</evidence>
<dbReference type="OrthoDB" id="9835793at2759"/>
<dbReference type="AlphaFoldDB" id="A0A643BMU8"/>
<evidence type="ECO:0000256" key="1">
    <source>
        <dbReference type="ARBA" id="ARBA00004370"/>
    </source>
</evidence>
<keyword evidence="6" id="KW-1133">Transmembrane helix</keyword>
<protein>
    <recommendedName>
        <fullName evidence="7">Ig-like domain-containing protein</fullName>
    </recommendedName>
</protein>
<comment type="caution">
    <text evidence="8">The sequence shown here is derived from an EMBL/GenBank/DDBJ whole genome shotgun (WGS) entry which is preliminary data.</text>
</comment>
<proteinExistence type="predicted"/>
<sequence length="386" mass="43087">GQLSRGTIRRALPSPDSQTIKDPSSSCTLKRILGGSVQLRLNSSLGPNIREIEWNWDSEDDEKPQLLVSWRPNTPHPDWYDLEEKHKHRFNVTEMAFLSIRNLTLEMSGLYTAKIKFHSGKSQEEVFRLCLYEPIPHPQIQIHSSSNTSGWCNVSLECGTPGNTGNLTVTWLSQGLPRELEQRGTLGPARSSRNLSLSLPLSHFNSRLTCVVSNPADEKNATLHLEDVCPRRGSLPSKWLWRGILLMVLTVSLVAGVWIWMRKKMQTGRGRCWVDPEGSPGMGVDLGERSRWRPQGRWQGNGGSTLLPVVPGSAATPQVLLTVESANLQSGVANSHDPAYEEISFLRHPKKDREKGSCHSHNPECTLAIHTVYEKIRTSTEPQGDA</sequence>
<accession>A0A643BMU8</accession>
<keyword evidence="9" id="KW-1185">Reference proteome</keyword>
<keyword evidence="6" id="KW-0812">Transmembrane</keyword>
<feature type="region of interest" description="Disordered" evidence="5">
    <location>
        <begin position="1"/>
        <end position="25"/>
    </location>
</feature>
<dbReference type="GO" id="GO:0016020">
    <property type="term" value="C:membrane"/>
    <property type="evidence" value="ECO:0007669"/>
    <property type="project" value="UniProtKB-SubCell"/>
</dbReference>
<dbReference type="InterPro" id="IPR036179">
    <property type="entry name" value="Ig-like_dom_sf"/>
</dbReference>
<evidence type="ECO:0000256" key="5">
    <source>
        <dbReference type="SAM" id="MobiDB-lite"/>
    </source>
</evidence>